<comment type="caution">
    <text evidence="1">The sequence shown here is derived from an EMBL/GenBank/DDBJ whole genome shotgun (WGS) entry which is preliminary data.</text>
</comment>
<reference evidence="2" key="1">
    <citation type="submission" date="2017-01" db="EMBL/GenBank/DDBJ databases">
        <title>Genome Analysis of Deinococcus marmoris KOPRI26562.</title>
        <authorList>
            <person name="Kim J.H."/>
            <person name="Oh H.-M."/>
        </authorList>
    </citation>
    <scope>NUCLEOTIDE SEQUENCE [LARGE SCALE GENOMIC DNA]</scope>
    <source>
        <strain evidence="2">PAMC 26633</strain>
    </source>
</reference>
<accession>A0A226WV57</accession>
<dbReference type="AlphaFoldDB" id="A0A226WV57"/>
<evidence type="ECO:0000313" key="2">
    <source>
        <dbReference type="Proteomes" id="UP000214720"/>
    </source>
</evidence>
<dbReference type="RefSeq" id="WP_179258459.1">
    <property type="nucleotide sequence ID" value="NZ_MTHB01000191.1"/>
</dbReference>
<evidence type="ECO:0000313" key="1">
    <source>
        <dbReference type="EMBL" id="OXC75055.1"/>
    </source>
</evidence>
<dbReference type="Proteomes" id="UP000214720">
    <property type="component" value="Unassembled WGS sequence"/>
</dbReference>
<organism evidence="1 2">
    <name type="scientific">Caballeronia sordidicola</name>
    <name type="common">Burkholderia sordidicola</name>
    <dbReference type="NCBI Taxonomy" id="196367"/>
    <lineage>
        <taxon>Bacteria</taxon>
        <taxon>Pseudomonadati</taxon>
        <taxon>Pseudomonadota</taxon>
        <taxon>Betaproteobacteria</taxon>
        <taxon>Burkholderiales</taxon>
        <taxon>Burkholderiaceae</taxon>
        <taxon>Caballeronia</taxon>
    </lineage>
</organism>
<proteinExistence type="predicted"/>
<sequence length="73" mass="7820">MGYGHKAVPHADARLDGGIRNKAVRGKLRRGLPTGIVWGEAESEMPLHPDAAVVSTLRAVFAPFSEFGTGHRV</sequence>
<gene>
    <name evidence="1" type="ORF">BSU04_28390</name>
</gene>
<dbReference type="EMBL" id="MTHB01000191">
    <property type="protein sequence ID" value="OXC75055.1"/>
    <property type="molecule type" value="Genomic_DNA"/>
</dbReference>
<protein>
    <submittedName>
        <fullName evidence="1">Uncharacterized protein</fullName>
    </submittedName>
</protein>
<name>A0A226WV57_CABSO</name>